<feature type="compositionally biased region" description="Basic and acidic residues" evidence="8">
    <location>
        <begin position="158"/>
        <end position="169"/>
    </location>
</feature>
<evidence type="ECO:0000256" key="4">
    <source>
        <dbReference type="ARBA" id="ARBA00023242"/>
    </source>
</evidence>
<dbReference type="InterPro" id="IPR029060">
    <property type="entry name" value="PIN-like_dom_sf"/>
</dbReference>
<evidence type="ECO:0000256" key="1">
    <source>
        <dbReference type="ARBA" id="ARBA00004604"/>
    </source>
</evidence>
<feature type="region of interest" description="Disordered" evidence="8">
    <location>
        <begin position="197"/>
        <end position="300"/>
    </location>
</feature>
<dbReference type="EMBL" id="ML996585">
    <property type="protein sequence ID" value="KAF2753259.1"/>
    <property type="molecule type" value="Genomic_DNA"/>
</dbReference>
<dbReference type="FunFam" id="3.40.50.1010:FF:000006">
    <property type="entry name" value="rRNA-processing protein UTP23 homolog"/>
    <property type="match status" value="1"/>
</dbReference>
<reference evidence="10" key="1">
    <citation type="journal article" date="2020" name="Stud. Mycol.">
        <title>101 Dothideomycetes genomes: a test case for predicting lifestyles and emergence of pathogens.</title>
        <authorList>
            <person name="Haridas S."/>
            <person name="Albert R."/>
            <person name="Binder M."/>
            <person name="Bloem J."/>
            <person name="Labutti K."/>
            <person name="Salamov A."/>
            <person name="Andreopoulos B."/>
            <person name="Baker S."/>
            <person name="Barry K."/>
            <person name="Bills G."/>
            <person name="Bluhm B."/>
            <person name="Cannon C."/>
            <person name="Castanera R."/>
            <person name="Culley D."/>
            <person name="Daum C."/>
            <person name="Ezra D."/>
            <person name="Gonzalez J."/>
            <person name="Henrissat B."/>
            <person name="Kuo A."/>
            <person name="Liang C."/>
            <person name="Lipzen A."/>
            <person name="Lutzoni F."/>
            <person name="Magnuson J."/>
            <person name="Mondo S."/>
            <person name="Nolan M."/>
            <person name="Ohm R."/>
            <person name="Pangilinan J."/>
            <person name="Park H.-J."/>
            <person name="Ramirez L."/>
            <person name="Alfaro M."/>
            <person name="Sun H."/>
            <person name="Tritt A."/>
            <person name="Yoshinaga Y."/>
            <person name="Zwiers L.-H."/>
            <person name="Turgeon B."/>
            <person name="Goodwin S."/>
            <person name="Spatafora J."/>
            <person name="Crous P."/>
            <person name="Grigoriev I."/>
        </authorList>
    </citation>
    <scope>NUCLEOTIDE SEQUENCE</scope>
    <source>
        <strain evidence="10">CBS 121739</strain>
    </source>
</reference>
<accession>A0A6A6VTP4</accession>
<feature type="compositionally biased region" description="Basic residues" evidence="8">
    <location>
        <begin position="275"/>
        <end position="284"/>
    </location>
</feature>
<keyword evidence="2" id="KW-0690">Ribosome biogenesis</keyword>
<name>A0A6A6VTP4_9PEZI</name>
<dbReference type="Pfam" id="PF24779">
    <property type="entry name" value="UTP23_sensor"/>
    <property type="match status" value="1"/>
</dbReference>
<proteinExistence type="inferred from homology"/>
<evidence type="ECO:0000256" key="2">
    <source>
        <dbReference type="ARBA" id="ARBA00022517"/>
    </source>
</evidence>
<evidence type="ECO:0000259" key="9">
    <source>
        <dbReference type="Pfam" id="PF24779"/>
    </source>
</evidence>
<comment type="subcellular location">
    <subcellularLocation>
        <location evidence="1">Nucleus</location>
        <location evidence="1">Nucleolus</location>
    </subcellularLocation>
</comment>
<evidence type="ECO:0000256" key="5">
    <source>
        <dbReference type="ARBA" id="ARBA00037300"/>
    </source>
</evidence>
<sequence length="300" mass="34543">MRGKRQKQYRKLMHQYQHTFNFREPYQVLVDAEIIEDAARFTMDLIGGLKRTCQGEIKPMITQCSMRHLYKTKNNDLIAQAKTFERRRCGHHELEEPMSTLECLSETVDPKDSGTNKHRYVVATQDKAVRATMRAKLGVPLIYINRSVMILEPMAAESEDKREKEERNKFRSGLLARITPNSGAKRKWENVENGLEPDRSLVRSSGEEDEAIGIQSRRKKVRGPKGPNPLSVKKPQKERARLCIAQEKEPPKVHTGISSNVPLERESSAGDGISRKKRRRKHNRPEKSAREDEFEGDLQT</sequence>
<evidence type="ECO:0000256" key="7">
    <source>
        <dbReference type="ARBA" id="ARBA00076388"/>
    </source>
</evidence>
<organism evidence="10 11">
    <name type="scientific">Pseudovirgaria hyperparasitica</name>
    <dbReference type="NCBI Taxonomy" id="470096"/>
    <lineage>
        <taxon>Eukaryota</taxon>
        <taxon>Fungi</taxon>
        <taxon>Dikarya</taxon>
        <taxon>Ascomycota</taxon>
        <taxon>Pezizomycotina</taxon>
        <taxon>Dothideomycetes</taxon>
        <taxon>Dothideomycetes incertae sedis</taxon>
        <taxon>Acrospermales</taxon>
        <taxon>Acrospermaceae</taxon>
        <taxon>Pseudovirgaria</taxon>
    </lineage>
</organism>
<dbReference type="InterPro" id="IPR006984">
    <property type="entry name" value="Fcf1/UTP23"/>
</dbReference>
<comment type="function">
    <text evidence="5">Involved in rRNA-processing and ribosome biogenesis.</text>
</comment>
<keyword evidence="3" id="KW-0698">rRNA processing</keyword>
<feature type="compositionally biased region" description="Basic and acidic residues" evidence="8">
    <location>
        <begin position="235"/>
        <end position="252"/>
    </location>
</feature>
<feature type="domain" description="UTP23 sensor motif region" evidence="9">
    <location>
        <begin position="218"/>
        <end position="237"/>
    </location>
</feature>
<dbReference type="OrthoDB" id="25675at2759"/>
<dbReference type="InterPro" id="IPR057776">
    <property type="entry name" value="UTP23_sensor"/>
</dbReference>
<dbReference type="SUPFAM" id="SSF88723">
    <property type="entry name" value="PIN domain-like"/>
    <property type="match status" value="1"/>
</dbReference>
<dbReference type="Proteomes" id="UP000799437">
    <property type="component" value="Unassembled WGS sequence"/>
</dbReference>
<dbReference type="CDD" id="cd09865">
    <property type="entry name" value="PIN_ScUtp23p-like"/>
    <property type="match status" value="1"/>
</dbReference>
<dbReference type="Gene3D" id="3.40.50.1010">
    <property type="entry name" value="5'-nuclease"/>
    <property type="match status" value="1"/>
</dbReference>
<dbReference type="GeneID" id="54483998"/>
<dbReference type="Pfam" id="PF04900">
    <property type="entry name" value="Fcf1"/>
    <property type="match status" value="1"/>
</dbReference>
<keyword evidence="4" id="KW-0539">Nucleus</keyword>
<dbReference type="AlphaFoldDB" id="A0A6A6VTP4"/>
<evidence type="ECO:0000256" key="3">
    <source>
        <dbReference type="ARBA" id="ARBA00022552"/>
    </source>
</evidence>
<evidence type="ECO:0000256" key="6">
    <source>
        <dbReference type="ARBA" id="ARBA00038503"/>
    </source>
</evidence>
<dbReference type="PANTHER" id="PTHR12416">
    <property type="entry name" value="RRNA-PROCESSING PROTEIN UTP23 HOMOLOG"/>
    <property type="match status" value="1"/>
</dbReference>
<gene>
    <name evidence="10" type="ORF">EJ05DRAFT_470539</name>
</gene>
<evidence type="ECO:0000256" key="8">
    <source>
        <dbReference type="SAM" id="MobiDB-lite"/>
    </source>
</evidence>
<comment type="similarity">
    <text evidence="6">Belongs to the UTP23/FCF1 family. UTP23 subfamily.</text>
</comment>
<feature type="region of interest" description="Disordered" evidence="8">
    <location>
        <begin position="156"/>
        <end position="178"/>
    </location>
</feature>
<dbReference type="RefSeq" id="XP_033595710.1">
    <property type="nucleotide sequence ID" value="XM_033742944.1"/>
</dbReference>
<keyword evidence="11" id="KW-1185">Reference proteome</keyword>
<evidence type="ECO:0000313" key="10">
    <source>
        <dbReference type="EMBL" id="KAF2753259.1"/>
    </source>
</evidence>
<dbReference type="GO" id="GO:0032040">
    <property type="term" value="C:small-subunit processome"/>
    <property type="evidence" value="ECO:0007669"/>
    <property type="project" value="InterPro"/>
</dbReference>
<evidence type="ECO:0000313" key="11">
    <source>
        <dbReference type="Proteomes" id="UP000799437"/>
    </source>
</evidence>
<protein>
    <recommendedName>
        <fullName evidence="7">U three protein 23</fullName>
    </recommendedName>
</protein>
<dbReference type="GO" id="GO:0006364">
    <property type="term" value="P:rRNA processing"/>
    <property type="evidence" value="ECO:0007669"/>
    <property type="project" value="UniProtKB-KW"/>
</dbReference>